<evidence type="ECO:0000313" key="3">
    <source>
        <dbReference type="Proteomes" id="UP000236319"/>
    </source>
</evidence>
<organism evidence="2 3">
    <name type="scientific">Babesia ovata</name>
    <dbReference type="NCBI Taxonomy" id="189622"/>
    <lineage>
        <taxon>Eukaryota</taxon>
        <taxon>Sar</taxon>
        <taxon>Alveolata</taxon>
        <taxon>Apicomplexa</taxon>
        <taxon>Aconoidasida</taxon>
        <taxon>Piroplasmida</taxon>
        <taxon>Babesiidae</taxon>
        <taxon>Babesia</taxon>
    </lineage>
</organism>
<evidence type="ECO:0000313" key="2">
    <source>
        <dbReference type="EMBL" id="GBE60814.1"/>
    </source>
</evidence>
<gene>
    <name evidence="2" type="ORF">BOVATA_023070</name>
</gene>
<evidence type="ECO:0000256" key="1">
    <source>
        <dbReference type="SAM" id="MobiDB-lite"/>
    </source>
</evidence>
<dbReference type="AlphaFoldDB" id="A0A2H6KCW3"/>
<dbReference type="RefSeq" id="XP_028867057.1">
    <property type="nucleotide sequence ID" value="XM_029011224.1"/>
</dbReference>
<protein>
    <submittedName>
        <fullName evidence="2">Uncharacterized protein</fullName>
    </submittedName>
</protein>
<keyword evidence="3" id="KW-1185">Reference proteome</keyword>
<accession>A0A2H6KCW3</accession>
<name>A0A2H6KCW3_9APIC</name>
<feature type="region of interest" description="Disordered" evidence="1">
    <location>
        <begin position="1"/>
        <end position="113"/>
    </location>
</feature>
<reference evidence="2 3" key="1">
    <citation type="journal article" date="2017" name="BMC Genomics">
        <title>Whole-genome assembly of Babesia ovata and comparative genomics between closely related pathogens.</title>
        <authorList>
            <person name="Yamagishi J."/>
            <person name="Asada M."/>
            <person name="Hakimi H."/>
            <person name="Tanaka T.Q."/>
            <person name="Sugimoto C."/>
            <person name="Kawazu S."/>
        </authorList>
    </citation>
    <scope>NUCLEOTIDE SEQUENCE [LARGE SCALE GENOMIC DNA]</scope>
    <source>
        <strain evidence="2 3">Miyake</strain>
    </source>
</reference>
<dbReference type="EMBL" id="BDSA01000002">
    <property type="protein sequence ID" value="GBE60814.1"/>
    <property type="molecule type" value="Genomic_DNA"/>
</dbReference>
<feature type="compositionally biased region" description="Basic and acidic residues" evidence="1">
    <location>
        <begin position="44"/>
        <end position="61"/>
    </location>
</feature>
<proteinExistence type="predicted"/>
<comment type="caution">
    <text evidence="2">The sequence shown here is derived from an EMBL/GenBank/DDBJ whole genome shotgun (WGS) entry which is preliminary data.</text>
</comment>
<sequence length="113" mass="13241">MRGEQSVLQHHQLELHQHRGRAPQHANDEHQHISEPLIVHSNGQRRENDEIRRQSGDEECRNQPTFSIYRETHQGPSDDAQYYPNYRRQPRAEKVHENANHHTQEALGNTADG</sequence>
<dbReference type="VEuPathDB" id="PiroplasmaDB:BOVATA_023070"/>
<dbReference type="Proteomes" id="UP000236319">
    <property type="component" value="Unassembled WGS sequence"/>
</dbReference>
<dbReference type="GeneID" id="39874584"/>
<feature type="compositionally biased region" description="Basic and acidic residues" evidence="1">
    <location>
        <begin position="90"/>
        <end position="104"/>
    </location>
</feature>